<reference evidence="2" key="1">
    <citation type="submission" date="2017-06" db="EMBL/GenBank/DDBJ databases">
        <title>Genome analysis of Fimbriiglobus ruber SP5, the first member of the order Planctomycetales with confirmed chitinolytic capability.</title>
        <authorList>
            <person name="Ravin N.V."/>
            <person name="Rakitin A.L."/>
            <person name="Ivanova A.A."/>
            <person name="Beletsky A.V."/>
            <person name="Kulichevskaya I.S."/>
            <person name="Mardanov A.V."/>
            <person name="Dedysh S.N."/>
        </authorList>
    </citation>
    <scope>NUCLEOTIDE SEQUENCE [LARGE SCALE GENOMIC DNA]</scope>
    <source>
        <strain evidence="2">SP5</strain>
    </source>
</reference>
<accession>A0A225DA76</accession>
<protein>
    <submittedName>
        <fullName evidence="1">Uncharacterized protein</fullName>
    </submittedName>
</protein>
<comment type="caution">
    <text evidence="1">The sequence shown here is derived from an EMBL/GenBank/DDBJ whole genome shotgun (WGS) entry which is preliminary data.</text>
</comment>
<name>A0A225DA76_9BACT</name>
<keyword evidence="2" id="KW-1185">Reference proteome</keyword>
<dbReference type="AlphaFoldDB" id="A0A225DA76"/>
<evidence type="ECO:0000313" key="2">
    <source>
        <dbReference type="Proteomes" id="UP000214646"/>
    </source>
</evidence>
<gene>
    <name evidence="1" type="ORF">FRUB_09127</name>
</gene>
<evidence type="ECO:0000313" key="1">
    <source>
        <dbReference type="EMBL" id="OWK36564.1"/>
    </source>
</evidence>
<organism evidence="1 2">
    <name type="scientific">Fimbriiglobus ruber</name>
    <dbReference type="NCBI Taxonomy" id="1908690"/>
    <lineage>
        <taxon>Bacteria</taxon>
        <taxon>Pseudomonadati</taxon>
        <taxon>Planctomycetota</taxon>
        <taxon>Planctomycetia</taxon>
        <taxon>Gemmatales</taxon>
        <taxon>Gemmataceae</taxon>
        <taxon>Fimbriiglobus</taxon>
    </lineage>
</organism>
<proteinExistence type="predicted"/>
<sequence>MRRLAPPGDGQSFTGRDCYGQTVHEYPVAAGPLSGQSLVILDPALGLARDVIPCADGHAQERPSWSEPSKG</sequence>
<dbReference type="EMBL" id="NIDE01000017">
    <property type="protein sequence ID" value="OWK36564.1"/>
    <property type="molecule type" value="Genomic_DNA"/>
</dbReference>
<dbReference type="Proteomes" id="UP000214646">
    <property type="component" value="Unassembled WGS sequence"/>
</dbReference>